<sequence length="214" mass="24177">MVKSIRDIINKVNNNNNNEKKKNDKKNNMSKTTNKVLVGFDAEWPPKYDGSKTRVSLVQLAIETQVWLVDVRLLEELEEEEEDSRRLVPTGLLLDQVLTHVMTSNQFVKIGHGVRIDIKECRRSYPRAKCFASGSAGKNVVELTAMWKNSKRNRGDPIPASLSDMAQKILKKPLDKSCAMSDWGRRPLSNAQVHYAALDAHVALKIAEGLSYYP</sequence>
<accession>A0A7S2U4F1</accession>
<dbReference type="GO" id="GO:0006139">
    <property type="term" value="P:nucleobase-containing compound metabolic process"/>
    <property type="evidence" value="ECO:0007669"/>
    <property type="project" value="InterPro"/>
</dbReference>
<feature type="domain" description="3'-5' exonuclease" evidence="2">
    <location>
        <begin position="26"/>
        <end position="210"/>
    </location>
</feature>
<dbReference type="InterPro" id="IPR052408">
    <property type="entry name" value="Exonuclease_MUT-7-like"/>
</dbReference>
<dbReference type="AlphaFoldDB" id="A0A7S2U4F1"/>
<evidence type="ECO:0000313" key="3">
    <source>
        <dbReference type="EMBL" id="CAD9777900.1"/>
    </source>
</evidence>
<feature type="region of interest" description="Disordered" evidence="1">
    <location>
        <begin position="9"/>
        <end position="32"/>
    </location>
</feature>
<reference evidence="3" key="1">
    <citation type="submission" date="2021-01" db="EMBL/GenBank/DDBJ databases">
        <authorList>
            <person name="Corre E."/>
            <person name="Pelletier E."/>
            <person name="Niang G."/>
            <person name="Scheremetjew M."/>
            <person name="Finn R."/>
            <person name="Kale V."/>
            <person name="Holt S."/>
            <person name="Cochrane G."/>
            <person name="Meng A."/>
            <person name="Brown T."/>
            <person name="Cohen L."/>
        </authorList>
    </citation>
    <scope>NUCLEOTIDE SEQUENCE</scope>
    <source>
        <strain evidence="3">CCMP622</strain>
    </source>
</reference>
<dbReference type="GO" id="GO:0008408">
    <property type="term" value="F:3'-5' exonuclease activity"/>
    <property type="evidence" value="ECO:0007669"/>
    <property type="project" value="InterPro"/>
</dbReference>
<dbReference type="PANTHER" id="PTHR47765:SF2">
    <property type="entry name" value="EXONUCLEASE MUT-7 HOMOLOG"/>
    <property type="match status" value="1"/>
</dbReference>
<gene>
    <name evidence="3" type="ORF">LSP00402_LOCUS21916</name>
</gene>
<organism evidence="3">
    <name type="scientific">Lotharella oceanica</name>
    <dbReference type="NCBI Taxonomy" id="641309"/>
    <lineage>
        <taxon>Eukaryota</taxon>
        <taxon>Sar</taxon>
        <taxon>Rhizaria</taxon>
        <taxon>Cercozoa</taxon>
        <taxon>Chlorarachniophyceae</taxon>
        <taxon>Lotharella</taxon>
    </lineage>
</organism>
<dbReference type="InterPro" id="IPR012337">
    <property type="entry name" value="RNaseH-like_sf"/>
</dbReference>
<evidence type="ECO:0000259" key="2">
    <source>
        <dbReference type="Pfam" id="PF01612"/>
    </source>
</evidence>
<name>A0A7S2U4F1_9EUKA</name>
<proteinExistence type="predicted"/>
<dbReference type="Gene3D" id="3.30.420.10">
    <property type="entry name" value="Ribonuclease H-like superfamily/Ribonuclease H"/>
    <property type="match status" value="1"/>
</dbReference>
<dbReference type="GO" id="GO:0003676">
    <property type="term" value="F:nucleic acid binding"/>
    <property type="evidence" value="ECO:0007669"/>
    <property type="project" value="InterPro"/>
</dbReference>
<dbReference type="InterPro" id="IPR036397">
    <property type="entry name" value="RNaseH_sf"/>
</dbReference>
<dbReference type="PANTHER" id="PTHR47765">
    <property type="entry name" value="3'-5' EXONUCLEASE DOMAIN-CONTAINING PROTEIN"/>
    <property type="match status" value="1"/>
</dbReference>
<feature type="compositionally biased region" description="Basic and acidic residues" evidence="1">
    <location>
        <begin position="18"/>
        <end position="27"/>
    </location>
</feature>
<evidence type="ECO:0000256" key="1">
    <source>
        <dbReference type="SAM" id="MobiDB-lite"/>
    </source>
</evidence>
<dbReference type="InterPro" id="IPR002562">
    <property type="entry name" value="3'-5'_exonuclease_dom"/>
</dbReference>
<protein>
    <recommendedName>
        <fullName evidence="2">3'-5' exonuclease domain-containing protein</fullName>
    </recommendedName>
</protein>
<dbReference type="SUPFAM" id="SSF53098">
    <property type="entry name" value="Ribonuclease H-like"/>
    <property type="match status" value="1"/>
</dbReference>
<dbReference type="EMBL" id="HBHP01035610">
    <property type="protein sequence ID" value="CAD9777900.1"/>
    <property type="molecule type" value="Transcribed_RNA"/>
</dbReference>
<dbReference type="Pfam" id="PF01612">
    <property type="entry name" value="DNA_pol_A_exo1"/>
    <property type="match status" value="1"/>
</dbReference>